<dbReference type="AlphaFoldDB" id="A0A0S3TA74"/>
<gene>
    <name evidence="1" type="primary">Vigan.11G121400</name>
    <name evidence="1" type="ORF">VIGAN_11121400</name>
</gene>
<protein>
    <submittedName>
        <fullName evidence="1">Uncharacterized protein</fullName>
    </submittedName>
</protein>
<dbReference type="EMBL" id="AP015044">
    <property type="protein sequence ID" value="BAU01875.1"/>
    <property type="molecule type" value="Genomic_DNA"/>
</dbReference>
<accession>A0A0S3TA74</accession>
<reference evidence="1 2" key="1">
    <citation type="journal article" date="2015" name="Sci. Rep.">
        <title>The power of single molecule real-time sequencing technology in the de novo assembly of a eukaryotic genome.</title>
        <authorList>
            <person name="Sakai H."/>
            <person name="Naito K."/>
            <person name="Ogiso-Tanaka E."/>
            <person name="Takahashi Y."/>
            <person name="Iseki K."/>
            <person name="Muto C."/>
            <person name="Satou K."/>
            <person name="Teruya K."/>
            <person name="Shiroma A."/>
            <person name="Shimoji M."/>
            <person name="Hirano T."/>
            <person name="Itoh T."/>
            <person name="Kaga A."/>
            <person name="Tomooka N."/>
        </authorList>
    </citation>
    <scope>NUCLEOTIDE SEQUENCE [LARGE SCALE GENOMIC DNA]</scope>
    <source>
        <strain evidence="2">cv. Shumari</strain>
    </source>
</reference>
<evidence type="ECO:0000313" key="2">
    <source>
        <dbReference type="Proteomes" id="UP000291084"/>
    </source>
</evidence>
<organism evidence="1 2">
    <name type="scientific">Vigna angularis var. angularis</name>
    <dbReference type="NCBI Taxonomy" id="157739"/>
    <lineage>
        <taxon>Eukaryota</taxon>
        <taxon>Viridiplantae</taxon>
        <taxon>Streptophyta</taxon>
        <taxon>Embryophyta</taxon>
        <taxon>Tracheophyta</taxon>
        <taxon>Spermatophyta</taxon>
        <taxon>Magnoliopsida</taxon>
        <taxon>eudicotyledons</taxon>
        <taxon>Gunneridae</taxon>
        <taxon>Pentapetalae</taxon>
        <taxon>rosids</taxon>
        <taxon>fabids</taxon>
        <taxon>Fabales</taxon>
        <taxon>Fabaceae</taxon>
        <taxon>Papilionoideae</taxon>
        <taxon>50 kb inversion clade</taxon>
        <taxon>NPAAA clade</taxon>
        <taxon>indigoferoid/millettioid clade</taxon>
        <taxon>Phaseoleae</taxon>
        <taxon>Vigna</taxon>
    </lineage>
</organism>
<evidence type="ECO:0000313" key="1">
    <source>
        <dbReference type="EMBL" id="BAU01875.1"/>
    </source>
</evidence>
<sequence length="139" mass="16286">MQIAKSKLHSMINSKNKTFQPLTKFKGTENVFSFHFPILRDNSVQNKNKASMSVNNFVTVHKQSKNRESAFHSFWRSWPPLCFLLFHLLKMFKQKPIMKVAAGLHQKNIQKPSLRKTSGKWRLLLSSKDKMSSFKMEED</sequence>
<name>A0A0S3TA74_PHAAN</name>
<proteinExistence type="predicted"/>
<dbReference type="Proteomes" id="UP000291084">
    <property type="component" value="Chromosome 11"/>
</dbReference>
<keyword evidence="2" id="KW-1185">Reference proteome</keyword>